<dbReference type="Proteomes" id="UP000830116">
    <property type="component" value="Chromosome"/>
</dbReference>
<dbReference type="EMBL" id="CP093442">
    <property type="protein sequence ID" value="UOF00569.1"/>
    <property type="molecule type" value="Genomic_DNA"/>
</dbReference>
<organism evidence="2 3">
    <name type="scientific">Bdellovibrio reynosensis</name>
    <dbReference type="NCBI Taxonomy" id="2835041"/>
    <lineage>
        <taxon>Bacteria</taxon>
        <taxon>Pseudomonadati</taxon>
        <taxon>Bdellovibrionota</taxon>
        <taxon>Bdellovibrionia</taxon>
        <taxon>Bdellovibrionales</taxon>
        <taxon>Pseudobdellovibrionaceae</taxon>
        <taxon>Bdellovibrio</taxon>
    </lineage>
</organism>
<reference evidence="2" key="1">
    <citation type="submission" date="2022-03" db="EMBL/GenBank/DDBJ databases">
        <title>Genome Identification and Characterization of new species Bdellovibrio reynosense LBG001 sp. nov. from a Mexico soil sample.</title>
        <authorList>
            <person name="Camilli A."/>
            <person name="Ajao Y."/>
            <person name="Guo X."/>
        </authorList>
    </citation>
    <scope>NUCLEOTIDE SEQUENCE</scope>
    <source>
        <strain evidence="2">LBG001</strain>
    </source>
</reference>
<proteinExistence type="predicted"/>
<feature type="chain" id="PRO_5046721522" evidence="1">
    <location>
        <begin position="21"/>
        <end position="603"/>
    </location>
</feature>
<name>A0ABY4C7X9_9BACT</name>
<evidence type="ECO:0000256" key="1">
    <source>
        <dbReference type="SAM" id="SignalP"/>
    </source>
</evidence>
<keyword evidence="3" id="KW-1185">Reference proteome</keyword>
<feature type="signal peptide" evidence="1">
    <location>
        <begin position="1"/>
        <end position="20"/>
    </location>
</feature>
<gene>
    <name evidence="2" type="ORF">MNR06_12755</name>
</gene>
<accession>A0ABY4C7X9</accession>
<dbReference type="RefSeq" id="WP_243536663.1">
    <property type="nucleotide sequence ID" value="NZ_CP093442.1"/>
</dbReference>
<evidence type="ECO:0000313" key="2">
    <source>
        <dbReference type="EMBL" id="UOF00569.1"/>
    </source>
</evidence>
<keyword evidence="1" id="KW-0732">Signal</keyword>
<evidence type="ECO:0000313" key="3">
    <source>
        <dbReference type="Proteomes" id="UP000830116"/>
    </source>
</evidence>
<sequence>MLQCLATLTLAFLFNSHALAQTSAEEAPPSPVAPAPVKQKLTKPLNFLVTDHEVKVKNPLLQYDLKKTDGKSLEIGSEVFDNESFTAKLEGGTLNFKWNSRLIETGEITIIDEQGNELWNFEATTAGAASFSDLSSSKAPRWQNGSAFRFCLRSDIGNGFTSMCTQLYAVEIKGTDIQLGLARSTGSARIILQNEEKKLSGAEEVTVGSPVQFLATLSSNASYEFLSEPHPLLIKDLVVSEKSKDAVTVTAVAPRPINLESELIEGISYNKFTKILGFENTMHLRPDLWRGDVKIKDAKIVLPGKSGGAFSYELEITDPPEAKDRRFVSEKVISGTYRSKEKIVVSDSEGNAQDWEFEVPKEFGLNTVSLEVPGKKMTHKPYLEIYRGSAGQASLRLTGISSASGFLILSEGHVAYWFNDIAGLDSYYFSKQRWGVSARYFFSLNKLPASTEDQTSDIDLKTMDFDLRYRLNPGLWEKDETVGLIAAYESLQFGTYSIPKMGVGAFWARSMPRSIDYWFSKLPFMNYPKWLDMEFIQYVSSLDSKFNLGSDYVLNFHGKVLWTPTFFGEAGFGVKSYYFESATTGEGAKLTTFFGTVGLGVNF</sequence>
<protein>
    <submittedName>
        <fullName evidence="2">Uncharacterized protein</fullName>
    </submittedName>
</protein>